<proteinExistence type="predicted"/>
<dbReference type="InterPro" id="IPR032675">
    <property type="entry name" value="LRR_dom_sf"/>
</dbReference>
<evidence type="ECO:0000259" key="1">
    <source>
        <dbReference type="Pfam" id="PF12937"/>
    </source>
</evidence>
<dbReference type="Pfam" id="PF12937">
    <property type="entry name" value="F-box-like"/>
    <property type="match status" value="1"/>
</dbReference>
<dbReference type="InterPro" id="IPR001810">
    <property type="entry name" value="F-box_dom"/>
</dbReference>
<dbReference type="EMBL" id="JARKIB010000583">
    <property type="protein sequence ID" value="KAJ7698795.1"/>
    <property type="molecule type" value="Genomic_DNA"/>
</dbReference>
<comment type="caution">
    <text evidence="2">The sequence shown here is derived from an EMBL/GenBank/DDBJ whole genome shotgun (WGS) entry which is preliminary data.</text>
</comment>
<evidence type="ECO:0000313" key="3">
    <source>
        <dbReference type="Proteomes" id="UP001215598"/>
    </source>
</evidence>
<dbReference type="PANTHER" id="PTHR38926:SF5">
    <property type="entry name" value="F-BOX AND LEUCINE-RICH REPEAT PROTEIN 6"/>
    <property type="match status" value="1"/>
</dbReference>
<reference evidence="2" key="1">
    <citation type="submission" date="2023-03" db="EMBL/GenBank/DDBJ databases">
        <title>Massive genome expansion in bonnet fungi (Mycena s.s.) driven by repeated elements and novel gene families across ecological guilds.</title>
        <authorList>
            <consortium name="Lawrence Berkeley National Laboratory"/>
            <person name="Harder C.B."/>
            <person name="Miyauchi S."/>
            <person name="Viragh M."/>
            <person name="Kuo A."/>
            <person name="Thoen E."/>
            <person name="Andreopoulos B."/>
            <person name="Lu D."/>
            <person name="Skrede I."/>
            <person name="Drula E."/>
            <person name="Henrissat B."/>
            <person name="Morin E."/>
            <person name="Kohler A."/>
            <person name="Barry K."/>
            <person name="LaButti K."/>
            <person name="Morin E."/>
            <person name="Salamov A."/>
            <person name="Lipzen A."/>
            <person name="Mereny Z."/>
            <person name="Hegedus B."/>
            <person name="Baldrian P."/>
            <person name="Stursova M."/>
            <person name="Weitz H."/>
            <person name="Taylor A."/>
            <person name="Grigoriev I.V."/>
            <person name="Nagy L.G."/>
            <person name="Martin F."/>
            <person name="Kauserud H."/>
        </authorList>
    </citation>
    <scope>NUCLEOTIDE SEQUENCE</scope>
    <source>
        <strain evidence="2">CBHHK182m</strain>
    </source>
</reference>
<dbReference type="InterPro" id="IPR036047">
    <property type="entry name" value="F-box-like_dom_sf"/>
</dbReference>
<dbReference type="Gene3D" id="3.80.10.10">
    <property type="entry name" value="Ribonuclease Inhibitor"/>
    <property type="match status" value="1"/>
</dbReference>
<name>A0AAD7DTJ8_9AGAR</name>
<dbReference type="SUPFAM" id="SSF52047">
    <property type="entry name" value="RNI-like"/>
    <property type="match status" value="1"/>
</dbReference>
<evidence type="ECO:0000313" key="2">
    <source>
        <dbReference type="EMBL" id="KAJ7698795.1"/>
    </source>
</evidence>
<dbReference type="AlphaFoldDB" id="A0AAD7DTJ8"/>
<dbReference type="Gene3D" id="1.20.1280.50">
    <property type="match status" value="1"/>
</dbReference>
<sequence>MTSTELSVLSACSFLLPPELVSIIFGHFAALHDPTLLSFRWACCRVSLVCRLWRAIANSEPAFWRVLSVGPATTSDLLTAFLHYSRHRSIAVSFSVFKPSPVRWQVVRPLLLASAHLLLPSVPRWIALELFIDDIPTMDAIISLLSTLPPPCLRFLACTCNGFDINPVGRLFIPKALVFAGQFPGLRTLTFKSVDVAWSTISPMPFLTDLTLHSCSWPKATVFAAILQSSPQLRSLSLSGVGVPGGMPDDPIVLPRLTTLRLAFDPGHFFSHNALYPFLIGIRLPMLSDLTLKFAGAGSVESFLDSAVTFSSASVRLEGSCGRADRMAAVYARLSSVTTLDLRRAHPNMLLALRLSVQDHNAVALAELTSLLLYSPAWKSVLPVSGFSFLSSMSLLLERPQAASLFSLLPLELCIMIFDLVLHPGQAQLRIRHKVCRASSQWLRFLQQHGRYWNRVYVDFRFPRELILRYIKLAGTVPLHFHISLKSSDPVVNLAYLAPHVAGATHFTVETDNDDTMQQLYDTFKGISGPNLRFFAVFFRSPHRRFRVPVDYTPLLPRPWFGDAALAANNTQSIQVLHLCCAVIPFTHLVFPNLRVLRLWGVHPGYSLDVQSLHAVITNSPRLTDVTLRRFSCTGLRAPNLPLIHSSTVRSLELGFASDGSISLLAALFVFPELLDLTVEISSEAHMEQLLNVPPPLLSRVGKLLIRNPLRYARAFHFPADQLFVLFPGLTILDIQHSRSWVFRNLLRDAQVFVTANGRNLIPQLRQLYMGYAPVEDIFRFANLYCSDSPSGVVVSLDTLHAGFLERQSFDVSTSADHSRLQWLRDNIANFSFELVVSPFV</sequence>
<gene>
    <name evidence="2" type="ORF">B0H16DRAFT_1749580</name>
</gene>
<keyword evidence="3" id="KW-1185">Reference proteome</keyword>
<organism evidence="2 3">
    <name type="scientific">Mycena metata</name>
    <dbReference type="NCBI Taxonomy" id="1033252"/>
    <lineage>
        <taxon>Eukaryota</taxon>
        <taxon>Fungi</taxon>
        <taxon>Dikarya</taxon>
        <taxon>Basidiomycota</taxon>
        <taxon>Agaricomycotina</taxon>
        <taxon>Agaricomycetes</taxon>
        <taxon>Agaricomycetidae</taxon>
        <taxon>Agaricales</taxon>
        <taxon>Marasmiineae</taxon>
        <taxon>Mycenaceae</taxon>
        <taxon>Mycena</taxon>
    </lineage>
</organism>
<feature type="domain" description="F-box" evidence="1">
    <location>
        <begin position="16"/>
        <end position="66"/>
    </location>
</feature>
<protein>
    <recommendedName>
        <fullName evidence="1">F-box domain-containing protein</fullName>
    </recommendedName>
</protein>
<accession>A0AAD7DTJ8</accession>
<dbReference type="SUPFAM" id="SSF81383">
    <property type="entry name" value="F-box domain"/>
    <property type="match status" value="1"/>
</dbReference>
<dbReference type="Proteomes" id="UP001215598">
    <property type="component" value="Unassembled WGS sequence"/>
</dbReference>
<dbReference type="PANTHER" id="PTHR38926">
    <property type="entry name" value="F-BOX DOMAIN CONTAINING PROTEIN, EXPRESSED"/>
    <property type="match status" value="1"/>
</dbReference>